<keyword evidence="2" id="KW-0677">Repeat</keyword>
<dbReference type="InterPro" id="IPR050836">
    <property type="entry name" value="SDS22/Internalin_LRR"/>
</dbReference>
<dbReference type="InterPro" id="IPR032675">
    <property type="entry name" value="LRR_dom_sf"/>
</dbReference>
<accession>A0ABW8T994</accession>
<dbReference type="Proteomes" id="UP001623592">
    <property type="component" value="Unassembled WGS sequence"/>
</dbReference>
<dbReference type="RefSeq" id="WP_406785782.1">
    <property type="nucleotide sequence ID" value="NZ_JBJIAA010000001.1"/>
</dbReference>
<dbReference type="PROSITE" id="PS51450">
    <property type="entry name" value="LRR"/>
    <property type="match status" value="6"/>
</dbReference>
<evidence type="ECO:0000313" key="5">
    <source>
        <dbReference type="Proteomes" id="UP001623592"/>
    </source>
</evidence>
<dbReference type="PANTHER" id="PTHR46652:SF3">
    <property type="entry name" value="LEUCINE-RICH REPEAT-CONTAINING PROTEIN 9"/>
    <property type="match status" value="1"/>
</dbReference>
<keyword evidence="5" id="KW-1185">Reference proteome</keyword>
<evidence type="ECO:0000256" key="2">
    <source>
        <dbReference type="ARBA" id="ARBA00022737"/>
    </source>
</evidence>
<evidence type="ECO:0000313" key="4">
    <source>
        <dbReference type="EMBL" id="MFL0249108.1"/>
    </source>
</evidence>
<dbReference type="EMBL" id="JBJIAA010000001">
    <property type="protein sequence ID" value="MFL0249108.1"/>
    <property type="molecule type" value="Genomic_DNA"/>
</dbReference>
<name>A0ABW8T994_9CLOT</name>
<feature type="signal peptide" evidence="3">
    <location>
        <begin position="1"/>
        <end position="26"/>
    </location>
</feature>
<dbReference type="PANTHER" id="PTHR46652">
    <property type="entry name" value="LEUCINE-RICH REPEAT AND IQ DOMAIN-CONTAINING PROTEIN 1-RELATED"/>
    <property type="match status" value="1"/>
</dbReference>
<sequence length="513" mass="56952">MKNIKLVFSFLILFAISFCFSDKVYAANFLGGSTCYKTWYINVNKTIDPDTVTSKNVKVFDEKNNEVKVYVDVYQGTSIRIRPGDGGYSLGKTYYINLSSGIKSIYGDNLNLGQYAMNYFVVNQDYQVKIGDSTLEAAIRKAAKKSGDALMQSDLDKISELDISDNYGALKINFNDIQKLHNLNKIKIYNSSFSSLSNIQSLAYNLYGLDSFYSLDLSGNTIGSNINSVLDTFSNLYISNINLSKTNISDISHLSNLRNVNTVDLSGNKISNIYSLGTLNLREANLSSNSITNVSSLGSDPGLIKLDLSNNNITDLSPLNNLFYLDTLNLSNNNKKASAGGYDISPLSSLINLTNLNLSNNNIKVINALENMDKMLTLDLSVNGIQDISGIKNMDVLQNLNLAGNYLINDISVIKNLEHINTIDLSYNKVRNLEPLSQLNNLTDLNLEYNDIVDLTPLEDLTQLQRLKLDNNHITNIYPLINLINLDTLYISGNGNIDTTPIVNLNNLSHKDF</sequence>
<feature type="chain" id="PRO_5045931358" evidence="3">
    <location>
        <begin position="27"/>
        <end position="513"/>
    </location>
</feature>
<organism evidence="4 5">
    <name type="scientific">Clostridium neuense</name>
    <dbReference type="NCBI Taxonomy" id="1728934"/>
    <lineage>
        <taxon>Bacteria</taxon>
        <taxon>Bacillati</taxon>
        <taxon>Bacillota</taxon>
        <taxon>Clostridia</taxon>
        <taxon>Eubacteriales</taxon>
        <taxon>Clostridiaceae</taxon>
        <taxon>Clostridium</taxon>
    </lineage>
</organism>
<dbReference type="PRINTS" id="PR00019">
    <property type="entry name" value="LEURICHRPT"/>
</dbReference>
<reference evidence="4 5" key="1">
    <citation type="submission" date="2024-11" db="EMBL/GenBank/DDBJ databases">
        <authorList>
            <person name="Heng Y.C."/>
            <person name="Lim A.C.H."/>
            <person name="Lee J.K.Y."/>
            <person name="Kittelmann S."/>
        </authorList>
    </citation>
    <scope>NUCLEOTIDE SEQUENCE [LARGE SCALE GENOMIC DNA]</scope>
    <source>
        <strain evidence="4 5">WILCCON 0114</strain>
    </source>
</reference>
<protein>
    <submittedName>
        <fullName evidence="4">Leucine-rich repeat domain-containing protein</fullName>
    </submittedName>
</protein>
<dbReference type="SMART" id="SM00365">
    <property type="entry name" value="LRR_SD22"/>
    <property type="match status" value="6"/>
</dbReference>
<gene>
    <name evidence="4" type="ORF">ACJDT4_01625</name>
</gene>
<keyword evidence="3" id="KW-0732">Signal</keyword>
<keyword evidence="1" id="KW-0433">Leucine-rich repeat</keyword>
<comment type="caution">
    <text evidence="4">The sequence shown here is derived from an EMBL/GenBank/DDBJ whole genome shotgun (WGS) entry which is preliminary data.</text>
</comment>
<evidence type="ECO:0000256" key="1">
    <source>
        <dbReference type="ARBA" id="ARBA00022614"/>
    </source>
</evidence>
<dbReference type="InterPro" id="IPR001611">
    <property type="entry name" value="Leu-rich_rpt"/>
</dbReference>
<evidence type="ECO:0000256" key="3">
    <source>
        <dbReference type="SAM" id="SignalP"/>
    </source>
</evidence>
<dbReference type="SUPFAM" id="SSF52058">
    <property type="entry name" value="L domain-like"/>
    <property type="match status" value="2"/>
</dbReference>
<dbReference type="Gene3D" id="3.80.10.10">
    <property type="entry name" value="Ribonuclease Inhibitor"/>
    <property type="match status" value="2"/>
</dbReference>
<proteinExistence type="predicted"/>